<reference evidence="2 3" key="1">
    <citation type="submission" date="2024-10" db="EMBL/GenBank/DDBJ databases">
        <title>The Natural Products Discovery Center: Release of the First 8490 Sequenced Strains for Exploring Actinobacteria Biosynthetic Diversity.</title>
        <authorList>
            <person name="Kalkreuter E."/>
            <person name="Kautsar S.A."/>
            <person name="Yang D."/>
            <person name="Bader C.D."/>
            <person name="Teijaro C.N."/>
            <person name="Fluegel L."/>
            <person name="Davis C.M."/>
            <person name="Simpson J.R."/>
            <person name="Lauterbach L."/>
            <person name="Steele A.D."/>
            <person name="Gui C."/>
            <person name="Meng S."/>
            <person name="Li G."/>
            <person name="Viehrig K."/>
            <person name="Ye F."/>
            <person name="Su P."/>
            <person name="Kiefer A.F."/>
            <person name="Nichols A."/>
            <person name="Cepeda A.J."/>
            <person name="Yan W."/>
            <person name="Fan B."/>
            <person name="Jiang Y."/>
            <person name="Adhikari A."/>
            <person name="Zheng C.-J."/>
            <person name="Schuster L."/>
            <person name="Cowan T.M."/>
            <person name="Smanski M.J."/>
            <person name="Chevrette M.G."/>
            <person name="De Carvalho L.P.S."/>
            <person name="Shen B."/>
        </authorList>
    </citation>
    <scope>NUCLEOTIDE SEQUENCE [LARGE SCALE GENOMIC DNA]</scope>
    <source>
        <strain evidence="2 3">NPDC087045</strain>
    </source>
</reference>
<dbReference type="RefSeq" id="WP_402699992.1">
    <property type="nucleotide sequence ID" value="NZ_JBIUZV010000004.1"/>
</dbReference>
<accession>A0ABW8EYQ3</accession>
<feature type="compositionally biased region" description="Polar residues" evidence="1">
    <location>
        <begin position="147"/>
        <end position="166"/>
    </location>
</feature>
<organism evidence="2 3">
    <name type="scientific">Herbaspirillum chlorophenolicum</name>
    <dbReference type="NCBI Taxonomy" id="211589"/>
    <lineage>
        <taxon>Bacteria</taxon>
        <taxon>Pseudomonadati</taxon>
        <taxon>Pseudomonadota</taxon>
        <taxon>Betaproteobacteria</taxon>
        <taxon>Burkholderiales</taxon>
        <taxon>Oxalobacteraceae</taxon>
        <taxon>Herbaspirillum</taxon>
    </lineage>
</organism>
<protein>
    <submittedName>
        <fullName evidence="2">Uncharacterized protein</fullName>
    </submittedName>
</protein>
<name>A0ABW8EYQ3_9BURK</name>
<dbReference type="EMBL" id="JBIUZV010000004">
    <property type="protein sequence ID" value="MFJ3046072.1"/>
    <property type="molecule type" value="Genomic_DNA"/>
</dbReference>
<feature type="region of interest" description="Disordered" evidence="1">
    <location>
        <begin position="138"/>
        <end position="166"/>
    </location>
</feature>
<dbReference type="Proteomes" id="UP001617427">
    <property type="component" value="Unassembled WGS sequence"/>
</dbReference>
<proteinExistence type="predicted"/>
<evidence type="ECO:0000256" key="1">
    <source>
        <dbReference type="SAM" id="MobiDB-lite"/>
    </source>
</evidence>
<evidence type="ECO:0000313" key="3">
    <source>
        <dbReference type="Proteomes" id="UP001617427"/>
    </source>
</evidence>
<keyword evidence="3" id="KW-1185">Reference proteome</keyword>
<evidence type="ECO:0000313" key="2">
    <source>
        <dbReference type="EMBL" id="MFJ3046072.1"/>
    </source>
</evidence>
<sequence length="720" mass="80387">MAHFHPGNLTSAYPDRYQITDNDHAHTSVDTRQPPPPIAHKPLPAQQQAIARRERSNFIHQMQREQAGEDQQRSHVFNNQGVPRVVYGVTSAPAGDRDELHFWSPDPAPPQLPPKGASLSKEAATMASAFPMETKPTYVHSDPGKLPSSTALSQTKHATSLASVRNSTPEATAAAIEQLLRTGHVGIAALKAPKPEFMAGTRHLTATSQQGLAAQLGDLKSLRKQLAGYQEGLDLNPQLVDAMQARGLQVADAEQQIEDLINRCNERSDAIAALRAHDTVEVSSHPIAGWLAQQMMESEQTRDALNHYLQDTTPLELQVRRNELVKLRGELSRVITDRERNGMEQQALQRNIALLHASIASLEHAFALPPGSTFQAGYKIPAQLLAKHEDLKLAQDRMQQLAAQADRQWQARQQLTKRVDALPGQIAMLESRVAPAHIPTGETATDMTTDAVARYLSRKYEPIRPHLHTLRDELDRLLPEDGVATPERRQLVKLRKQIEQTLEAADKAEYAYIARTLEQAHANGAAPQIAYSPQAAKSLSTRMAHYDSHSAVRREPTELTQARIYYGECKEMHRQAYERQREAKKNSIEQGTPIDSSLISRTKESKKTMAQAEASYLALQAIEDRELPILQRTARHNRELKQLSEQTLYAMLDEKLTFFQQQGYASLAAVPPPKPAINDMDYLAQRYHVRLSELAQDPEQNRQHIAALKNKMAFLAPTLV</sequence>
<comment type="caution">
    <text evidence="2">The sequence shown here is derived from an EMBL/GenBank/DDBJ whole genome shotgun (WGS) entry which is preliminary data.</text>
</comment>
<gene>
    <name evidence="2" type="ORF">ACIPEN_09585</name>
</gene>